<evidence type="ECO:0000313" key="3">
    <source>
        <dbReference type="Proteomes" id="UP000248039"/>
    </source>
</evidence>
<dbReference type="GO" id="GO:0004658">
    <property type="term" value="F:propionyl-CoA carboxylase activity"/>
    <property type="evidence" value="ECO:0007669"/>
    <property type="project" value="InterPro"/>
</dbReference>
<sequence>MVVDTLFRVEHGNPTQEELAVTAAALLAVLRARADVTVPQDTGAGSPHWFAERLHRSPRPWSSR</sequence>
<evidence type="ECO:0008006" key="4">
    <source>
        <dbReference type="Google" id="ProtNLM"/>
    </source>
</evidence>
<dbReference type="Proteomes" id="UP000248039">
    <property type="component" value="Unassembled WGS sequence"/>
</dbReference>
<reference evidence="2 3" key="1">
    <citation type="submission" date="2018-03" db="EMBL/GenBank/DDBJ databases">
        <title>Bioinformatic expansion and discovery of thiopeptide antibiotics.</title>
        <authorList>
            <person name="Schwalen C.J."/>
            <person name="Hudson G.A."/>
            <person name="Mitchell D.A."/>
        </authorList>
    </citation>
    <scope>NUCLEOTIDE SEQUENCE [LARGE SCALE GENOMIC DNA]</scope>
    <source>
        <strain evidence="2 3">ATCC 21389</strain>
    </source>
</reference>
<dbReference type="EMBL" id="PYBW01000049">
    <property type="protein sequence ID" value="PYC78554.1"/>
    <property type="molecule type" value="Genomic_DNA"/>
</dbReference>
<dbReference type="GO" id="GO:0003989">
    <property type="term" value="F:acetyl-CoA carboxylase activity"/>
    <property type="evidence" value="ECO:0007669"/>
    <property type="project" value="InterPro"/>
</dbReference>
<dbReference type="Pfam" id="PF13822">
    <property type="entry name" value="ACC_epsilon"/>
    <property type="match status" value="1"/>
</dbReference>
<dbReference type="InterPro" id="IPR032716">
    <property type="entry name" value="ACC_epsilon"/>
</dbReference>
<dbReference type="AlphaFoldDB" id="A0A2V4NEB7"/>
<protein>
    <recommendedName>
        <fullName evidence="4">Acyl-CoA carboxylase subunit epsilon</fullName>
    </recommendedName>
</protein>
<gene>
    <name evidence="2" type="ORF">C7C46_15700</name>
</gene>
<proteinExistence type="predicted"/>
<organism evidence="2 3">
    <name type="scientific">Streptomyces tateyamensis</name>
    <dbReference type="NCBI Taxonomy" id="565073"/>
    <lineage>
        <taxon>Bacteria</taxon>
        <taxon>Bacillati</taxon>
        <taxon>Actinomycetota</taxon>
        <taxon>Actinomycetes</taxon>
        <taxon>Kitasatosporales</taxon>
        <taxon>Streptomycetaceae</taxon>
        <taxon>Streptomyces</taxon>
    </lineage>
</organism>
<evidence type="ECO:0000256" key="1">
    <source>
        <dbReference type="SAM" id="MobiDB-lite"/>
    </source>
</evidence>
<keyword evidence="3" id="KW-1185">Reference proteome</keyword>
<evidence type="ECO:0000313" key="2">
    <source>
        <dbReference type="EMBL" id="PYC78554.1"/>
    </source>
</evidence>
<accession>A0A2V4NEB7</accession>
<comment type="caution">
    <text evidence="2">The sequence shown here is derived from an EMBL/GenBank/DDBJ whole genome shotgun (WGS) entry which is preliminary data.</text>
</comment>
<feature type="region of interest" description="Disordered" evidence="1">
    <location>
        <begin position="39"/>
        <end position="64"/>
    </location>
</feature>
<name>A0A2V4NEB7_9ACTN</name>